<dbReference type="GO" id="GO:0005829">
    <property type="term" value="C:cytosol"/>
    <property type="evidence" value="ECO:0007669"/>
    <property type="project" value="TreeGrafter"/>
</dbReference>
<dbReference type="EMBL" id="FOUY01000016">
    <property type="protein sequence ID" value="SFN54169.1"/>
    <property type="molecule type" value="Genomic_DNA"/>
</dbReference>
<dbReference type="Gene3D" id="3.20.20.30">
    <property type="entry name" value="Luciferase-like domain"/>
    <property type="match status" value="1"/>
</dbReference>
<keyword evidence="2" id="KW-0285">Flavoprotein</keyword>
<evidence type="ECO:0000256" key="4">
    <source>
        <dbReference type="ARBA" id="ARBA00023033"/>
    </source>
</evidence>
<organism evidence="6 7">
    <name type="scientific">Pseudonocardia ammonioxydans</name>
    <dbReference type="NCBI Taxonomy" id="260086"/>
    <lineage>
        <taxon>Bacteria</taxon>
        <taxon>Bacillati</taxon>
        <taxon>Actinomycetota</taxon>
        <taxon>Actinomycetes</taxon>
        <taxon>Pseudonocardiales</taxon>
        <taxon>Pseudonocardiaceae</taxon>
        <taxon>Pseudonocardia</taxon>
    </lineage>
</organism>
<dbReference type="Proteomes" id="UP000199614">
    <property type="component" value="Unassembled WGS sequence"/>
</dbReference>
<name>A0A1I4ZW02_PSUAM</name>
<dbReference type="GO" id="GO:0016705">
    <property type="term" value="F:oxidoreductase activity, acting on paired donors, with incorporation or reduction of molecular oxygen"/>
    <property type="evidence" value="ECO:0007669"/>
    <property type="project" value="InterPro"/>
</dbReference>
<proteinExistence type="inferred from homology"/>
<accession>A0A1I4ZW02</accession>
<dbReference type="GO" id="GO:0004497">
    <property type="term" value="F:monooxygenase activity"/>
    <property type="evidence" value="ECO:0007669"/>
    <property type="project" value="UniProtKB-KW"/>
</dbReference>
<feature type="domain" description="Luciferase-like" evidence="5">
    <location>
        <begin position="6"/>
        <end position="294"/>
    </location>
</feature>
<keyword evidence="3" id="KW-0560">Oxidoreductase</keyword>
<sequence length="343" mass="35621">MALYTGQAGDLRDAPALAAAAEEAGFDSFWVSEHHGIPDGCLPAPLVLLAALAGATSRIRLGTGLLLAPLHHPLRIAEDAAVVDRLSGGRLVLGLGLGYAEHEYRAFGVPAAGRGDRLESLLGMLRQAWTGEPFSAPGLGLHDVRVTPTPAGRIPVWLGGYAPRAVDRAGRLADGHLVGRGEPGVIDDATTHLGAVRDPADPGFTRAVIVTVVLDEPGGGAASARSAFAAQQRMYESIQDGRNVYSGLTGTGTGGGGEDGDGAGGGLLLGSVDEYVQVAGSADEVVRGIDAVFERLSGWARVHVILRVLFPEPDPAVQLARIRTLGRDVLPRLAHRRAPVTPR</sequence>
<evidence type="ECO:0000256" key="1">
    <source>
        <dbReference type="ARBA" id="ARBA00010426"/>
    </source>
</evidence>
<dbReference type="PANTHER" id="PTHR30137:SF16">
    <property type="entry name" value="BLL0895 PROTEIN"/>
    <property type="match status" value="1"/>
</dbReference>
<dbReference type="PANTHER" id="PTHR30137">
    <property type="entry name" value="LUCIFERASE-LIKE MONOOXYGENASE"/>
    <property type="match status" value="1"/>
</dbReference>
<dbReference type="Pfam" id="PF00296">
    <property type="entry name" value="Bac_luciferase"/>
    <property type="match status" value="1"/>
</dbReference>
<dbReference type="AlphaFoldDB" id="A0A1I4ZW02"/>
<evidence type="ECO:0000313" key="7">
    <source>
        <dbReference type="Proteomes" id="UP000199614"/>
    </source>
</evidence>
<dbReference type="STRING" id="260086.SAMN05216207_101637"/>
<evidence type="ECO:0000259" key="5">
    <source>
        <dbReference type="Pfam" id="PF00296"/>
    </source>
</evidence>
<gene>
    <name evidence="6" type="ORF">SAMN05216207_101637</name>
</gene>
<evidence type="ECO:0000256" key="2">
    <source>
        <dbReference type="ARBA" id="ARBA00022630"/>
    </source>
</evidence>
<reference evidence="6 7" key="1">
    <citation type="submission" date="2016-10" db="EMBL/GenBank/DDBJ databases">
        <authorList>
            <person name="de Groot N.N."/>
        </authorList>
    </citation>
    <scope>NUCLEOTIDE SEQUENCE [LARGE SCALE GENOMIC DNA]</scope>
    <source>
        <strain evidence="6 7">CGMCC 4.1877</strain>
    </source>
</reference>
<keyword evidence="7" id="KW-1185">Reference proteome</keyword>
<keyword evidence="4 6" id="KW-0503">Monooxygenase</keyword>
<comment type="similarity">
    <text evidence="1">Belongs to the bacterial luciferase oxidoreductase family.</text>
</comment>
<protein>
    <submittedName>
        <fullName evidence="6">Flavin-dependent oxidoreductase, luciferase family (Includes alkanesulfonate monooxygenase SsuD and methylene tetrahydromethanopterin reductase)</fullName>
    </submittedName>
</protein>
<dbReference type="InterPro" id="IPR050766">
    <property type="entry name" value="Bact_Lucif_Oxidored"/>
</dbReference>
<evidence type="ECO:0000256" key="3">
    <source>
        <dbReference type="ARBA" id="ARBA00023002"/>
    </source>
</evidence>
<evidence type="ECO:0000313" key="6">
    <source>
        <dbReference type="EMBL" id="SFN54169.1"/>
    </source>
</evidence>
<dbReference type="SUPFAM" id="SSF51679">
    <property type="entry name" value="Bacterial luciferase-like"/>
    <property type="match status" value="1"/>
</dbReference>
<dbReference type="InterPro" id="IPR036661">
    <property type="entry name" value="Luciferase-like_sf"/>
</dbReference>
<dbReference type="InterPro" id="IPR011251">
    <property type="entry name" value="Luciferase-like_dom"/>
</dbReference>